<dbReference type="GO" id="GO:0004402">
    <property type="term" value="F:histone acetyltransferase activity"/>
    <property type="evidence" value="ECO:0007669"/>
    <property type="project" value="TreeGrafter"/>
</dbReference>
<feature type="compositionally biased region" description="Polar residues" evidence="1">
    <location>
        <begin position="485"/>
        <end position="497"/>
    </location>
</feature>
<protein>
    <recommendedName>
        <fullName evidence="2">Something about silencing protein 4 domain-containing protein</fullName>
    </recommendedName>
</protein>
<feature type="region of interest" description="Disordered" evidence="1">
    <location>
        <begin position="433"/>
        <end position="453"/>
    </location>
</feature>
<feature type="region of interest" description="Disordered" evidence="1">
    <location>
        <begin position="1"/>
        <end position="43"/>
    </location>
</feature>
<dbReference type="KEGG" id="tbl:TBLA_0H00980"/>
<dbReference type="GO" id="GO:0033255">
    <property type="term" value="C:SAS acetyltransferase complex"/>
    <property type="evidence" value="ECO:0007669"/>
    <property type="project" value="InterPro"/>
</dbReference>
<feature type="domain" description="Something about silencing protein 4" evidence="2">
    <location>
        <begin position="167"/>
        <end position="263"/>
    </location>
</feature>
<dbReference type="PANTHER" id="PTHR38422">
    <property type="entry name" value="SOMETHING ABOUT SILENCING PROTEIN 4"/>
    <property type="match status" value="1"/>
</dbReference>
<sequence length="565" mass="64849">MPKKRTNIDDYLDPEVEKSEVLNNTENSTKKSSSSRSLRNKNSQDEIIQVGKYDFDKPEYELDPKKRLQVIINASLYKRRKYNKNIHADVSESLDSMNSSLPMTSNNNLVNEDLKDDILYQKKEEIQQLIMNKKKLISDMALKIDKINSKNSSLSSSSISSKEMTIDLLADDKYKAFHKKMVRQEARMIEGDIIEAEQEAECLQLLRDKLLMPHWITTLLKATIVNDPTDATELDNKRTLTMELLNHILERYNELLKLKTTLTKNQKHPPIQKNINRQKYYDRIDRHVLVGYQSSSDEEEEDMTVNEIRERRRKKRIDQLGYPIHIGLAKFNVLTPTYEIIAEPLQKSYVLKLNTKERSVWKNREDPYRRIEYYARLPNQIAQYKRTTIVRPSPTDNSTKEVIESNPNVSVTKQIVSDKSNDTAKMNSEDIIISNPEQDDRTESNISTVQPPKAVEDPIINILTPKIQNPITLESSASKNKKTNELISPGNSSSNIANPDGYLKEQSPEATTSSVGDSGYPKTAVNSKSLNFVANKYQKQLNTSTKDSKTKVNLHSYNVTTISTE</sequence>
<dbReference type="OrthoDB" id="1938992at2759"/>
<dbReference type="RefSeq" id="XP_004181905.1">
    <property type="nucleotide sequence ID" value="XM_004181857.1"/>
</dbReference>
<dbReference type="STRING" id="1071380.I2H7N4"/>
<name>I2H7N4_HENB6</name>
<dbReference type="EMBL" id="HE806323">
    <property type="protein sequence ID" value="CCH62386.1"/>
    <property type="molecule type" value="Genomic_DNA"/>
</dbReference>
<organism evidence="3 4">
    <name type="scientific">Henningerozyma blattae (strain ATCC 34711 / CBS 6284 / DSM 70876 / NBRC 10599 / NRRL Y-10934 / UCD 77-7)</name>
    <name type="common">Yeast</name>
    <name type="synonym">Tetrapisispora blattae</name>
    <dbReference type="NCBI Taxonomy" id="1071380"/>
    <lineage>
        <taxon>Eukaryota</taxon>
        <taxon>Fungi</taxon>
        <taxon>Dikarya</taxon>
        <taxon>Ascomycota</taxon>
        <taxon>Saccharomycotina</taxon>
        <taxon>Saccharomycetes</taxon>
        <taxon>Saccharomycetales</taxon>
        <taxon>Saccharomycetaceae</taxon>
        <taxon>Henningerozyma</taxon>
    </lineage>
</organism>
<dbReference type="InterPro" id="IPR029184">
    <property type="entry name" value="Sas4_dom"/>
</dbReference>
<dbReference type="FunCoup" id="I2H7N4">
    <property type="interactions" value="88"/>
</dbReference>
<dbReference type="Pfam" id="PF15460">
    <property type="entry name" value="SAS4"/>
    <property type="match status" value="1"/>
</dbReference>
<evidence type="ECO:0000256" key="1">
    <source>
        <dbReference type="SAM" id="MobiDB-lite"/>
    </source>
</evidence>
<proteinExistence type="predicted"/>
<evidence type="ECO:0000313" key="4">
    <source>
        <dbReference type="Proteomes" id="UP000002866"/>
    </source>
</evidence>
<gene>
    <name evidence="3" type="primary">TBLA0H00980</name>
    <name evidence="3" type="ORF">TBLA_0H00980</name>
</gene>
<dbReference type="GeneID" id="14497543"/>
<reference evidence="3 4" key="1">
    <citation type="journal article" date="2011" name="Proc. Natl. Acad. Sci. U.S.A.">
        <title>Evolutionary erosion of yeast sex chromosomes by mating-type switching accidents.</title>
        <authorList>
            <person name="Gordon J.L."/>
            <person name="Armisen D."/>
            <person name="Proux-Wera E."/>
            <person name="Oheigeartaigh S.S."/>
            <person name="Byrne K.P."/>
            <person name="Wolfe K.H."/>
        </authorList>
    </citation>
    <scope>NUCLEOTIDE SEQUENCE [LARGE SCALE GENOMIC DNA]</scope>
    <source>
        <strain evidence="4">ATCC 34711 / CBS 6284 / DSM 70876 / NBRC 10599 / NRRL Y-10934 / UCD 77-7</strain>
    </source>
</reference>
<dbReference type="InterPro" id="IPR038988">
    <property type="entry name" value="Sas4"/>
</dbReference>
<dbReference type="HOGENOM" id="CLU_535264_0_0_1"/>
<accession>I2H7N4</accession>
<feature type="region of interest" description="Disordered" evidence="1">
    <location>
        <begin position="473"/>
        <end position="524"/>
    </location>
</feature>
<dbReference type="PANTHER" id="PTHR38422:SF1">
    <property type="entry name" value="SOMETHING ABOUT SILENCING PROTEIN 4"/>
    <property type="match status" value="1"/>
</dbReference>
<dbReference type="eggNOG" id="ENOG502RYH0">
    <property type="taxonomic scope" value="Eukaryota"/>
</dbReference>
<feature type="compositionally biased region" description="Low complexity" evidence="1">
    <location>
        <begin position="22"/>
        <end position="41"/>
    </location>
</feature>
<dbReference type="InParanoid" id="I2H7N4"/>
<dbReference type="AlphaFoldDB" id="I2H7N4"/>
<keyword evidence="4" id="KW-1185">Reference proteome</keyword>
<evidence type="ECO:0000259" key="2">
    <source>
        <dbReference type="Pfam" id="PF15460"/>
    </source>
</evidence>
<dbReference type="Proteomes" id="UP000002866">
    <property type="component" value="Chromosome 8"/>
</dbReference>
<evidence type="ECO:0000313" key="3">
    <source>
        <dbReference type="EMBL" id="CCH62386.1"/>
    </source>
</evidence>